<feature type="domain" description="Mce/MlaD" evidence="8">
    <location>
        <begin position="280"/>
        <end position="349"/>
    </location>
</feature>
<keyword evidence="6 7" id="KW-0472">Membrane</keyword>
<dbReference type="InterPro" id="IPR003399">
    <property type="entry name" value="Mce/MlaD"/>
</dbReference>
<dbReference type="EMBL" id="FMUI01000003">
    <property type="protein sequence ID" value="SCX45212.1"/>
    <property type="molecule type" value="Genomic_DNA"/>
</dbReference>
<comment type="caution">
    <text evidence="9">The sequence shown here is derived from an EMBL/GenBank/DDBJ whole genome shotgun (WGS) entry which is preliminary data.</text>
</comment>
<feature type="domain" description="Mce/MlaD" evidence="8">
    <location>
        <begin position="45"/>
        <end position="137"/>
    </location>
</feature>
<name>A0A1G4XVI3_9ENTR</name>
<evidence type="ECO:0000256" key="5">
    <source>
        <dbReference type="ARBA" id="ARBA00022989"/>
    </source>
</evidence>
<dbReference type="RefSeq" id="WP_017456960.1">
    <property type="nucleotide sequence ID" value="NZ_FMUI01000003.1"/>
</dbReference>
<feature type="domain" description="Mce/MlaD" evidence="8">
    <location>
        <begin position="393"/>
        <end position="455"/>
    </location>
</feature>
<keyword evidence="4 7" id="KW-0812">Transmembrane</keyword>
<organism evidence="9 10">
    <name type="scientific">Kosakonia sacchari</name>
    <dbReference type="NCBI Taxonomy" id="1158459"/>
    <lineage>
        <taxon>Bacteria</taxon>
        <taxon>Pseudomonadati</taxon>
        <taxon>Pseudomonadota</taxon>
        <taxon>Gammaproteobacteria</taxon>
        <taxon>Enterobacterales</taxon>
        <taxon>Enterobacteriaceae</taxon>
        <taxon>Kosakonia</taxon>
    </lineage>
</organism>
<sequence>MSQETPASPTEARIKTKRRISPFWLLPVIALLIAGWLIWSSYEDRGNTITIDFMSADGIVAGRTPVRYQGVEVGTVQDIRLSEDLKKIEVRASIKSNMKDALRSETQFWLVTPKASLAGVSGLDALVGGNYIGMMPGKGEPQEHFTALDTQPKYRLNNGELMIHLHAPDLGALNSGSLVYFRKIPVGRVYDYSINANKQGVTIDVLIERRFTNLVKKGSRFWNVSGVKADVGLSGAKVELESLAALVNGAIAFDSPDASQPAAQDDEYGLYEDLAHSQRGVLVKLDLPGGQGLKAGSTPLMYQGLEVGQLTKIDLNPGGAVSGELTVDPSVVNLLRDNTRIEMHNPKISLSNTNLSSLLTGSTLELVPGEGQPRNQFVVLPADKNLLQEPGVVTLTLTAPESYGIDAGQPLVLHGVQVGQVLERKLTNLGVTFAVAIDPQYRDLVHGDSKFVVNSRVDVKVGLDGVEFLAASANEWLSGGIRILPGAKGEMKNSYPLFANLDKALENSLSDLPTTTLTLTADTLPDVQAGSVVLYRKFEVGEVITVRPRANAFDIELHIKPEYRNLLTSNSVFWAEGGAKVQLNGSGLTVQAAPLSRAIKGAISFDNLSGASGRVRKGDKRVLYASETAARAVGGQITLHAFDAGKLAAGMPIRYLGIDIGQIQDLQLITDKNEVQASAVLYPEYVQTFARAGSRFSVITPQISAAGVEHLDTLLQPYINVEPGRGDARRDFEISEATITDSRYLDGLNIVVEAPEAGSINIGTPVLFRGIEVGTVTGMMLGTLSDRVMIGMRISKRYQHLVRNNSVFWLASGYSLDFGLVGGVVKTGTFNQFIRGGIAFATPPETPLAPKAQPGKHFLLLESEPKEWRQWGTALPR</sequence>
<dbReference type="AlphaFoldDB" id="A0A1G4XVI3"/>
<dbReference type="PANTHER" id="PTHR30462">
    <property type="entry name" value="INTERMEMBRANE TRANSPORT PROTEIN PQIB-RELATED"/>
    <property type="match status" value="1"/>
</dbReference>
<dbReference type="InterPro" id="IPR051800">
    <property type="entry name" value="PqiA-PqiB_transport"/>
</dbReference>
<evidence type="ECO:0000256" key="4">
    <source>
        <dbReference type="ARBA" id="ARBA00022692"/>
    </source>
</evidence>
<keyword evidence="2" id="KW-1003">Cell membrane</keyword>
<feature type="domain" description="Mce/MlaD" evidence="8">
    <location>
        <begin position="163"/>
        <end position="220"/>
    </location>
</feature>
<dbReference type="GO" id="GO:0005886">
    <property type="term" value="C:plasma membrane"/>
    <property type="evidence" value="ECO:0007669"/>
    <property type="project" value="UniProtKB-SubCell"/>
</dbReference>
<accession>A0A1G4XVI3</accession>
<gene>
    <name evidence="9" type="ORF">SAMN02927897_01518</name>
</gene>
<evidence type="ECO:0000256" key="6">
    <source>
        <dbReference type="ARBA" id="ARBA00023136"/>
    </source>
</evidence>
<dbReference type="PANTHER" id="PTHR30462:SF0">
    <property type="entry name" value="INTERMEMBRANE TRANSPORT PROTEIN YEBT"/>
    <property type="match status" value="1"/>
</dbReference>
<protein>
    <submittedName>
        <fullName evidence="9">Paraquat-inducible protein B</fullName>
    </submittedName>
</protein>
<proteinExistence type="predicted"/>
<evidence type="ECO:0000313" key="10">
    <source>
        <dbReference type="Proteomes" id="UP000183569"/>
    </source>
</evidence>
<evidence type="ECO:0000313" key="9">
    <source>
        <dbReference type="EMBL" id="SCX45212.1"/>
    </source>
</evidence>
<evidence type="ECO:0000256" key="2">
    <source>
        <dbReference type="ARBA" id="ARBA00022475"/>
    </source>
</evidence>
<feature type="domain" description="Mce/MlaD" evidence="8">
    <location>
        <begin position="514"/>
        <end position="589"/>
    </location>
</feature>
<keyword evidence="5 7" id="KW-1133">Transmembrane helix</keyword>
<feature type="domain" description="Mce/MlaD" evidence="8">
    <location>
        <begin position="747"/>
        <end position="808"/>
    </location>
</feature>
<evidence type="ECO:0000259" key="8">
    <source>
        <dbReference type="Pfam" id="PF02470"/>
    </source>
</evidence>
<evidence type="ECO:0000256" key="7">
    <source>
        <dbReference type="SAM" id="Phobius"/>
    </source>
</evidence>
<keyword evidence="3" id="KW-0997">Cell inner membrane</keyword>
<evidence type="ECO:0000256" key="3">
    <source>
        <dbReference type="ARBA" id="ARBA00022519"/>
    </source>
</evidence>
<evidence type="ECO:0000256" key="1">
    <source>
        <dbReference type="ARBA" id="ARBA00004533"/>
    </source>
</evidence>
<comment type="subcellular location">
    <subcellularLocation>
        <location evidence="1">Cell inner membrane</location>
    </subcellularLocation>
</comment>
<dbReference type="Proteomes" id="UP000183569">
    <property type="component" value="Unassembled WGS sequence"/>
</dbReference>
<dbReference type="GeneID" id="23844497"/>
<feature type="domain" description="Mce/MlaD" evidence="8">
    <location>
        <begin position="636"/>
        <end position="724"/>
    </location>
</feature>
<feature type="transmembrane region" description="Helical" evidence="7">
    <location>
        <begin position="23"/>
        <end position="42"/>
    </location>
</feature>
<dbReference type="Pfam" id="PF02470">
    <property type="entry name" value="MlaD"/>
    <property type="match status" value="7"/>
</dbReference>
<reference evidence="9 10" key="1">
    <citation type="submission" date="2016-10" db="EMBL/GenBank/DDBJ databases">
        <authorList>
            <person name="Varghese N."/>
            <person name="Submissions S."/>
        </authorList>
    </citation>
    <scope>NUCLEOTIDE SEQUENCE [LARGE SCALE GENOMIC DNA]</scope>
    <source>
        <strain evidence="9 10">CGMCC 1.12102</strain>
    </source>
</reference>